<dbReference type="EMBL" id="BAAALT010000009">
    <property type="protein sequence ID" value="GAA1786251.1"/>
    <property type="molecule type" value="Genomic_DNA"/>
</dbReference>
<keyword evidence="2" id="KW-0472">Membrane</keyword>
<comment type="caution">
    <text evidence="4">The sequence shown here is derived from an EMBL/GenBank/DDBJ whole genome shotgun (WGS) entry which is preliminary data.</text>
</comment>
<sequence>MAKKKRVKPRWGRIALVGTLALVLLIGVFGLGVYLYANSFNSKLDRTDPFSAITGDRPPKIVDGAFNILLLGSDSRDPDAPIDKAGKWRTDTIVLMHVSADHQKAYLVSFPRDLYVHVPQSADGQYGNTMAKLNAAYAWGGLPLMVQTVEGYTGVRIDHVAIIDFAGFKDVVDALGGVDLKVEKTIKSVHKPYRTFKKGTNHMNGTQALDWIRQRYQFPDGDFARIRHQQEFLKAIMDKAVSTGTLANPVKLNNFLNAVVKAVKVDKEFDLVSMALQFRNMNSSNLVFLTSPHLNPQNINGESVVPGDKEKALGLYDAMAKDKVGEWVAANPPSPAPN</sequence>
<keyword evidence="5" id="KW-1185">Reference proteome</keyword>
<proteinExistence type="inferred from homology"/>
<accession>A0ABN2LF14</accession>
<keyword evidence="2" id="KW-1133">Transmembrane helix</keyword>
<dbReference type="Proteomes" id="UP001500218">
    <property type="component" value="Unassembled WGS sequence"/>
</dbReference>
<keyword evidence="2" id="KW-0812">Transmembrane</keyword>
<feature type="transmembrane region" description="Helical" evidence="2">
    <location>
        <begin position="12"/>
        <end position="37"/>
    </location>
</feature>
<comment type="similarity">
    <text evidence="1">Belongs to the LytR/CpsA/Psr (LCP) family.</text>
</comment>
<gene>
    <name evidence="4" type="ORF">GCM10009682_05420</name>
</gene>
<dbReference type="PANTHER" id="PTHR33392">
    <property type="entry name" value="POLYISOPRENYL-TEICHOIC ACID--PEPTIDOGLYCAN TEICHOIC ACID TRANSFERASE TAGU"/>
    <property type="match status" value="1"/>
</dbReference>
<name>A0ABN2LF14_9ACTN</name>
<dbReference type="PANTHER" id="PTHR33392:SF6">
    <property type="entry name" value="POLYISOPRENYL-TEICHOIC ACID--PEPTIDOGLYCAN TEICHOIC ACID TRANSFERASE TAGU"/>
    <property type="match status" value="1"/>
</dbReference>
<organism evidence="4 5">
    <name type="scientific">Luedemannella flava</name>
    <dbReference type="NCBI Taxonomy" id="349316"/>
    <lineage>
        <taxon>Bacteria</taxon>
        <taxon>Bacillati</taxon>
        <taxon>Actinomycetota</taxon>
        <taxon>Actinomycetes</taxon>
        <taxon>Micromonosporales</taxon>
        <taxon>Micromonosporaceae</taxon>
        <taxon>Luedemannella</taxon>
    </lineage>
</organism>
<dbReference type="Pfam" id="PF03816">
    <property type="entry name" value="LytR_cpsA_psr"/>
    <property type="match status" value="1"/>
</dbReference>
<dbReference type="InterPro" id="IPR050922">
    <property type="entry name" value="LytR/CpsA/Psr_CW_biosynth"/>
</dbReference>
<feature type="domain" description="Cell envelope-related transcriptional attenuator" evidence="3">
    <location>
        <begin position="89"/>
        <end position="240"/>
    </location>
</feature>
<protein>
    <submittedName>
        <fullName evidence="4">LCP family protein</fullName>
    </submittedName>
</protein>
<reference evidence="4 5" key="1">
    <citation type="journal article" date="2019" name="Int. J. Syst. Evol. Microbiol.">
        <title>The Global Catalogue of Microorganisms (GCM) 10K type strain sequencing project: providing services to taxonomists for standard genome sequencing and annotation.</title>
        <authorList>
            <consortium name="The Broad Institute Genomics Platform"/>
            <consortium name="The Broad Institute Genome Sequencing Center for Infectious Disease"/>
            <person name="Wu L."/>
            <person name="Ma J."/>
        </authorList>
    </citation>
    <scope>NUCLEOTIDE SEQUENCE [LARGE SCALE GENOMIC DNA]</scope>
    <source>
        <strain evidence="4 5">JCM 13250</strain>
    </source>
</reference>
<evidence type="ECO:0000259" key="3">
    <source>
        <dbReference type="Pfam" id="PF03816"/>
    </source>
</evidence>
<dbReference type="InterPro" id="IPR004474">
    <property type="entry name" value="LytR_CpsA_psr"/>
</dbReference>
<dbReference type="NCBIfam" id="TIGR00350">
    <property type="entry name" value="lytR_cpsA_psr"/>
    <property type="match status" value="1"/>
</dbReference>
<dbReference type="Gene3D" id="3.40.630.190">
    <property type="entry name" value="LCP protein"/>
    <property type="match status" value="1"/>
</dbReference>
<evidence type="ECO:0000256" key="1">
    <source>
        <dbReference type="ARBA" id="ARBA00006068"/>
    </source>
</evidence>
<evidence type="ECO:0000313" key="4">
    <source>
        <dbReference type="EMBL" id="GAA1786251.1"/>
    </source>
</evidence>
<evidence type="ECO:0000256" key="2">
    <source>
        <dbReference type="SAM" id="Phobius"/>
    </source>
</evidence>
<evidence type="ECO:0000313" key="5">
    <source>
        <dbReference type="Proteomes" id="UP001500218"/>
    </source>
</evidence>